<evidence type="ECO:0000256" key="6">
    <source>
        <dbReference type="SAM" id="SignalP"/>
    </source>
</evidence>
<feature type="transmembrane region" description="Helical" evidence="5">
    <location>
        <begin position="232"/>
        <end position="253"/>
    </location>
</feature>
<evidence type="ECO:0000256" key="1">
    <source>
        <dbReference type="ARBA" id="ARBA00004141"/>
    </source>
</evidence>
<evidence type="ECO:0000259" key="7">
    <source>
        <dbReference type="Pfam" id="PF06813"/>
    </source>
</evidence>
<feature type="transmembrane region" description="Helical" evidence="5">
    <location>
        <begin position="428"/>
        <end position="451"/>
    </location>
</feature>
<feature type="transmembrane region" description="Helical" evidence="5">
    <location>
        <begin position="74"/>
        <end position="92"/>
    </location>
</feature>
<feature type="signal peptide" evidence="6">
    <location>
        <begin position="1"/>
        <end position="21"/>
    </location>
</feature>
<dbReference type="Proteomes" id="UP000829196">
    <property type="component" value="Unassembled WGS sequence"/>
</dbReference>
<accession>A0A8T3AY83</accession>
<evidence type="ECO:0008006" key="11">
    <source>
        <dbReference type="Google" id="ProtNLM"/>
    </source>
</evidence>
<feature type="transmembrane region" description="Helical" evidence="5">
    <location>
        <begin position="403"/>
        <end position="422"/>
    </location>
</feature>
<feature type="chain" id="PRO_5035728675" description="Nodulin-like domain-containing protein" evidence="6">
    <location>
        <begin position="22"/>
        <end position="565"/>
    </location>
</feature>
<keyword evidence="3 5" id="KW-1133">Transmembrane helix</keyword>
<feature type="transmembrane region" description="Helical" evidence="5">
    <location>
        <begin position="519"/>
        <end position="538"/>
    </location>
</feature>
<feature type="transmembrane region" description="Helical" evidence="5">
    <location>
        <begin position="136"/>
        <end position="155"/>
    </location>
</feature>
<keyword evidence="6" id="KW-0732">Signal</keyword>
<evidence type="ECO:0000259" key="8">
    <source>
        <dbReference type="Pfam" id="PF23262"/>
    </source>
</evidence>
<comment type="caution">
    <text evidence="9">The sequence shown here is derived from an EMBL/GenBank/DDBJ whole genome shotgun (WGS) entry which is preliminary data.</text>
</comment>
<dbReference type="EMBL" id="JAGYWB010000013">
    <property type="protein sequence ID" value="KAI0501097.1"/>
    <property type="molecule type" value="Genomic_DNA"/>
</dbReference>
<keyword evidence="10" id="KW-1185">Reference proteome</keyword>
<proteinExistence type="predicted"/>
<feature type="transmembrane region" description="Helical" evidence="5">
    <location>
        <begin position="104"/>
        <end position="127"/>
    </location>
</feature>
<comment type="subcellular location">
    <subcellularLocation>
        <location evidence="1">Membrane</location>
        <topology evidence="1">Multi-pass membrane protein</topology>
    </subcellularLocation>
</comment>
<gene>
    <name evidence="9" type="ORF">KFK09_019315</name>
</gene>
<dbReference type="GO" id="GO:0016020">
    <property type="term" value="C:membrane"/>
    <property type="evidence" value="ECO:0007669"/>
    <property type="project" value="UniProtKB-SubCell"/>
</dbReference>
<dbReference type="AlphaFoldDB" id="A0A8T3AY83"/>
<organism evidence="9 10">
    <name type="scientific">Dendrobium nobile</name>
    <name type="common">Orchid</name>
    <dbReference type="NCBI Taxonomy" id="94219"/>
    <lineage>
        <taxon>Eukaryota</taxon>
        <taxon>Viridiplantae</taxon>
        <taxon>Streptophyta</taxon>
        <taxon>Embryophyta</taxon>
        <taxon>Tracheophyta</taxon>
        <taxon>Spermatophyta</taxon>
        <taxon>Magnoliopsida</taxon>
        <taxon>Liliopsida</taxon>
        <taxon>Asparagales</taxon>
        <taxon>Orchidaceae</taxon>
        <taxon>Epidendroideae</taxon>
        <taxon>Malaxideae</taxon>
        <taxon>Dendrobiinae</taxon>
        <taxon>Dendrobium</taxon>
    </lineage>
</organism>
<dbReference type="Gene3D" id="1.20.1250.20">
    <property type="entry name" value="MFS general substrate transporter like domains"/>
    <property type="match status" value="1"/>
</dbReference>
<dbReference type="PANTHER" id="PTHR21576">
    <property type="entry name" value="UNCHARACTERIZED NODULIN-LIKE PROTEIN"/>
    <property type="match status" value="1"/>
</dbReference>
<feature type="domain" description="NFD4 C-terminal" evidence="8">
    <location>
        <begin position="320"/>
        <end position="542"/>
    </location>
</feature>
<dbReference type="InterPro" id="IPR056555">
    <property type="entry name" value="NFD4_C"/>
</dbReference>
<evidence type="ECO:0000256" key="4">
    <source>
        <dbReference type="ARBA" id="ARBA00023136"/>
    </source>
</evidence>
<feature type="domain" description="Nodulin-like" evidence="7">
    <location>
        <begin position="7"/>
        <end position="248"/>
    </location>
</feature>
<dbReference type="Pfam" id="PF06813">
    <property type="entry name" value="Nodulin-like"/>
    <property type="match status" value="1"/>
</dbReference>
<evidence type="ECO:0000256" key="5">
    <source>
        <dbReference type="SAM" id="Phobius"/>
    </source>
</evidence>
<feature type="transmembrane region" description="Helical" evidence="5">
    <location>
        <begin position="202"/>
        <end position="220"/>
    </location>
</feature>
<evidence type="ECO:0000256" key="2">
    <source>
        <dbReference type="ARBA" id="ARBA00022692"/>
    </source>
</evidence>
<evidence type="ECO:0000256" key="3">
    <source>
        <dbReference type="ARBA" id="ARBA00022989"/>
    </source>
</evidence>
<dbReference type="SUPFAM" id="SSF103473">
    <property type="entry name" value="MFS general substrate transporter"/>
    <property type="match status" value="1"/>
</dbReference>
<dbReference type="PANTHER" id="PTHR21576:SF7">
    <property type="entry name" value="MAJOR FACILITATOR SUPERFAMILY PROTEIN"/>
    <property type="match status" value="1"/>
</dbReference>
<sequence>MAGQSRRWMILLATVWIQAFTGTNFDFSSYSSELKAAMGISQVQLNYLAVASDLGKAFGWSSGLALLYLPLPAVLFLAAALGFVAYGVQWLLITSRIALPYAPVFMLCLLAGLSICWFNTVCFVLCIRNFSTNRCLALSLTVSFNGVSAALYTLVAKAINGSPSSYLLLNAVLPVLTSLTALIPILRQPPLSSSSRRRDTHIFLLLNSIAFLTGLYLLLLNPAAPNPATSRLLLAGALILLALPLAIPGIVVAREWALRTIYSSQLEDSEEYHDILKELIPGDGELENQFLENNPDINERGSLCCCNALIAKDRLVLLGEEHGARSLIRRLDFWIYYISYLCGGTLGLVYSNNLGQIAQSLGWQSHTSMLVNVYSSCSFFGRLISAAPDMLLGGRVSFARTGWLAAALVPMPLAFFLLAADAEAENGHVLFAGTALVGLSSGFVFAGAVSVTSELFGPASFGVNHNIVITNIPFGSQLYGLLAALVYDANGRVLGSWHVREAVAAMVVCMGRRCYSKTFFAWGVISMIGLAFAVLLYLRTRPAYNHAAGCGTPRRRLRSDCEDFR</sequence>
<dbReference type="Pfam" id="PF23262">
    <property type="entry name" value="NFD4_C"/>
    <property type="match status" value="1"/>
</dbReference>
<dbReference type="InterPro" id="IPR036259">
    <property type="entry name" value="MFS_trans_sf"/>
</dbReference>
<dbReference type="InterPro" id="IPR010658">
    <property type="entry name" value="Nodulin-like"/>
</dbReference>
<feature type="transmembrane region" description="Helical" evidence="5">
    <location>
        <begin position="333"/>
        <end position="351"/>
    </location>
</feature>
<name>A0A8T3AY83_DENNO</name>
<evidence type="ECO:0000313" key="9">
    <source>
        <dbReference type="EMBL" id="KAI0501097.1"/>
    </source>
</evidence>
<keyword evidence="2 5" id="KW-0812">Transmembrane</keyword>
<protein>
    <recommendedName>
        <fullName evidence="11">Nodulin-like domain-containing protein</fullName>
    </recommendedName>
</protein>
<reference evidence="9" key="1">
    <citation type="journal article" date="2022" name="Front. Genet.">
        <title>Chromosome-Scale Assembly of the Dendrobium nobile Genome Provides Insights Into the Molecular Mechanism of the Biosynthesis of the Medicinal Active Ingredient of Dendrobium.</title>
        <authorList>
            <person name="Xu Q."/>
            <person name="Niu S.-C."/>
            <person name="Li K.-L."/>
            <person name="Zheng P.-J."/>
            <person name="Zhang X.-J."/>
            <person name="Jia Y."/>
            <person name="Liu Y."/>
            <person name="Niu Y.-X."/>
            <person name="Yu L.-H."/>
            <person name="Chen D.-F."/>
            <person name="Zhang G.-Q."/>
        </authorList>
    </citation>
    <scope>NUCLEOTIDE SEQUENCE</scope>
    <source>
        <tissue evidence="9">Leaf</tissue>
    </source>
</reference>
<dbReference type="OrthoDB" id="410267at2759"/>
<keyword evidence="4 5" id="KW-0472">Membrane</keyword>
<feature type="transmembrane region" description="Helical" evidence="5">
    <location>
        <begin position="167"/>
        <end position="186"/>
    </location>
</feature>
<evidence type="ECO:0000313" key="10">
    <source>
        <dbReference type="Proteomes" id="UP000829196"/>
    </source>
</evidence>